<accession>A0A220VEH1</accession>
<reference evidence="2 3" key="1">
    <citation type="journal article" date="2016" name="Int. J. Syst. Evol. Microbiol.">
        <title>Paraphotobacterium marinum gen. nov., sp. nov., a member of the family Vibrionaceae, isolated from surface seawater.</title>
        <authorList>
            <person name="Huang Z."/>
            <person name="Dong C."/>
            <person name="Shao Z."/>
        </authorList>
    </citation>
    <scope>NUCLEOTIDE SEQUENCE [LARGE SCALE GENOMIC DNA]</scope>
    <source>
        <strain evidence="2 3">NSCS20N07D</strain>
    </source>
</reference>
<dbReference type="OrthoDB" id="8448914at2"/>
<feature type="domain" description="DUF4435" evidence="1">
    <location>
        <begin position="24"/>
        <end position="250"/>
    </location>
</feature>
<protein>
    <recommendedName>
        <fullName evidence="1">DUF4435 domain-containing protein</fullName>
    </recommendedName>
</protein>
<dbReference type="RefSeq" id="WP_089073665.1">
    <property type="nucleotide sequence ID" value="NZ_CBCSAM010000001.1"/>
</dbReference>
<dbReference type="EMBL" id="CP022355">
    <property type="protein sequence ID" value="ASK78757.1"/>
    <property type="molecule type" value="Genomic_DNA"/>
</dbReference>
<proteinExistence type="predicted"/>
<organism evidence="2 3">
    <name type="scientific">Paraphotobacterium marinum</name>
    <dbReference type="NCBI Taxonomy" id="1755811"/>
    <lineage>
        <taxon>Bacteria</taxon>
        <taxon>Pseudomonadati</taxon>
        <taxon>Pseudomonadota</taxon>
        <taxon>Gammaproteobacteria</taxon>
        <taxon>Vibrionales</taxon>
        <taxon>Vibrionaceae</taxon>
        <taxon>Paraphotobacterium</taxon>
    </lineage>
</organism>
<gene>
    <name evidence="2" type="ORF">CF386_06990</name>
</gene>
<dbReference type="KEGG" id="pmai:CF386_06990"/>
<sequence length="297" mass="34231">MYEIPKRSDAANQSVGLFYRDLQDIEIYVEDVNAEAIYTELLTRATGGRVKIKKVISLAGRENVVEMCQQYKEEFPALFIIDGDLDLLLDEREGPFARLFQHRLYCLENYLFCQNASAELLRDSSGRLLKHKAVDLLEWDNFTANITPTLLELFKVYAVSWKALEEDRIKTVSRRYHTMCTQQRNPSRWDLCSTKVQIVIDEIKDRVLNVITQERYQEIYDSVSGTIASLASPLCAISGKDYLLKALREYLELKGAKYSCDDGFKFKLARYCDIEPLAELSNAIIYTVNEGSYFQDS</sequence>
<evidence type="ECO:0000313" key="2">
    <source>
        <dbReference type="EMBL" id="ASK78757.1"/>
    </source>
</evidence>
<dbReference type="InterPro" id="IPR029492">
    <property type="entry name" value="DUF4435"/>
</dbReference>
<dbReference type="Proteomes" id="UP000242175">
    <property type="component" value="Chromosome large"/>
</dbReference>
<evidence type="ECO:0000259" key="1">
    <source>
        <dbReference type="Pfam" id="PF14491"/>
    </source>
</evidence>
<name>A0A220VEH1_9GAMM</name>
<keyword evidence="3" id="KW-1185">Reference proteome</keyword>
<dbReference type="Pfam" id="PF14491">
    <property type="entry name" value="DUF4435"/>
    <property type="match status" value="1"/>
</dbReference>
<evidence type="ECO:0000313" key="3">
    <source>
        <dbReference type="Proteomes" id="UP000242175"/>
    </source>
</evidence>
<dbReference type="AlphaFoldDB" id="A0A220VEH1"/>